<dbReference type="AlphaFoldDB" id="A0AA48KKC9"/>
<name>A0AA48KKC9_9RHOB</name>
<keyword evidence="3" id="KW-1185">Reference proteome</keyword>
<sequence>MPPTPDPDPKVLYRRLELILQAPGTGRAVAETLLCQAVERDLRCMVADLRARRAEDIQTREADRREEARVGPDKPPTPWARPA</sequence>
<feature type="compositionally biased region" description="Basic and acidic residues" evidence="1">
    <location>
        <begin position="53"/>
        <end position="72"/>
    </location>
</feature>
<accession>A0AA48KKC9</accession>
<reference evidence="2 3" key="1">
    <citation type="submission" date="2023-01" db="EMBL/GenBank/DDBJ databases">
        <title>Complete genome sequence of Roseicyclus marinus strain Dej080120_10.</title>
        <authorList>
            <person name="Ueki S."/>
            <person name="Maruyama F."/>
        </authorList>
    </citation>
    <scope>NUCLEOTIDE SEQUENCE [LARGE SCALE GENOMIC DNA]</scope>
    <source>
        <strain evidence="2 3">Dej080120_10</strain>
    </source>
</reference>
<dbReference type="KEGG" id="rmai:MACH21_19150"/>
<feature type="compositionally biased region" description="Pro residues" evidence="1">
    <location>
        <begin position="73"/>
        <end position="83"/>
    </location>
</feature>
<proteinExistence type="predicted"/>
<evidence type="ECO:0000256" key="1">
    <source>
        <dbReference type="SAM" id="MobiDB-lite"/>
    </source>
</evidence>
<evidence type="ECO:0000313" key="2">
    <source>
        <dbReference type="EMBL" id="BDW85738.1"/>
    </source>
</evidence>
<dbReference type="RefSeq" id="WP_338271550.1">
    <property type="nucleotide sequence ID" value="NZ_AP027266.1"/>
</dbReference>
<dbReference type="EMBL" id="AP027266">
    <property type="protein sequence ID" value="BDW85738.1"/>
    <property type="molecule type" value="Genomic_DNA"/>
</dbReference>
<evidence type="ECO:0000313" key="3">
    <source>
        <dbReference type="Proteomes" id="UP001337723"/>
    </source>
</evidence>
<dbReference type="Proteomes" id="UP001337723">
    <property type="component" value="Chromosome"/>
</dbReference>
<feature type="region of interest" description="Disordered" evidence="1">
    <location>
        <begin position="53"/>
        <end position="83"/>
    </location>
</feature>
<gene>
    <name evidence="2" type="ORF">MACH21_19150</name>
</gene>
<organism evidence="2 3">
    <name type="scientific">Roseicyclus marinus</name>
    <dbReference type="NCBI Taxonomy" id="2161673"/>
    <lineage>
        <taxon>Bacteria</taxon>
        <taxon>Pseudomonadati</taxon>
        <taxon>Pseudomonadota</taxon>
        <taxon>Alphaproteobacteria</taxon>
        <taxon>Rhodobacterales</taxon>
        <taxon>Roseobacteraceae</taxon>
        <taxon>Roseicyclus</taxon>
    </lineage>
</organism>
<protein>
    <submittedName>
        <fullName evidence="2">Uncharacterized protein</fullName>
    </submittedName>
</protein>